<dbReference type="PANTHER" id="PTHR32089">
    <property type="entry name" value="METHYL-ACCEPTING CHEMOTAXIS PROTEIN MCPB"/>
    <property type="match status" value="1"/>
</dbReference>
<dbReference type="Proteomes" id="UP000504844">
    <property type="component" value="Chromosome"/>
</dbReference>
<reference evidence="4 5" key="1">
    <citation type="submission" date="2020-05" db="EMBL/GenBank/DDBJ databases">
        <title>Complete genome sequence of Deefgea sp. D17.</title>
        <authorList>
            <person name="Bae J.-W."/>
            <person name="Han J.E."/>
        </authorList>
    </citation>
    <scope>NUCLEOTIDE SEQUENCE [LARGE SCALE GENOMIC DNA]</scope>
    <source>
        <strain evidence="4 5">D17</strain>
    </source>
</reference>
<dbReference type="Gene3D" id="1.10.287.950">
    <property type="entry name" value="Methyl-accepting chemotaxis protein"/>
    <property type="match status" value="1"/>
</dbReference>
<evidence type="ECO:0000256" key="1">
    <source>
        <dbReference type="ARBA" id="ARBA00023224"/>
    </source>
</evidence>
<dbReference type="EMBL" id="CP054143">
    <property type="protein sequence ID" value="QKJ66649.1"/>
    <property type="molecule type" value="Genomic_DNA"/>
</dbReference>
<keyword evidence="5" id="KW-1185">Reference proteome</keyword>
<organism evidence="4 5">
    <name type="scientific">Deefgea piscis</name>
    <dbReference type="NCBI Taxonomy" id="2739061"/>
    <lineage>
        <taxon>Bacteria</taxon>
        <taxon>Pseudomonadati</taxon>
        <taxon>Pseudomonadota</taxon>
        <taxon>Betaproteobacteria</taxon>
        <taxon>Neisseriales</taxon>
        <taxon>Chitinibacteraceae</taxon>
        <taxon>Deefgea</taxon>
    </lineage>
</organism>
<dbReference type="GO" id="GO:0016020">
    <property type="term" value="C:membrane"/>
    <property type="evidence" value="ECO:0007669"/>
    <property type="project" value="InterPro"/>
</dbReference>
<name>A0A6M8SVF4_9NEIS</name>
<accession>A0A6M8SVF4</accession>
<evidence type="ECO:0000313" key="5">
    <source>
        <dbReference type="Proteomes" id="UP000504844"/>
    </source>
</evidence>
<evidence type="ECO:0000259" key="3">
    <source>
        <dbReference type="PROSITE" id="PS50111"/>
    </source>
</evidence>
<sequence>MFGFTFQTEQKSVPLINELAMYTAALDEIDAVIMLADTSPENKIFYMNRTARTFMNNNRAVMNQSLVAGADVGSAMKNSIHQFHRDPSRVKALLQNLASGQVKEHLADIPVGDILFQTKVSPIWGENNKLICFMAQFKNISAERKAQELVEHNRQRQLFLEERIAELADNLGAMAVSVESVAVQSSSASQSSEVMLNESKRGVEIVKDTNVSIEEVARTIDLTAASLLELGQRSESIGMIVAVIRDVADQTNLLALNAAIEAARAGEQGRGFAVVADEVRKLAERTTKSTSEIYGMVKDIQHEVKRSVEAIHLGQTAVHTSVDDCKQAVEALERILNEVHRMNDYITQIASAAEEQAAASQDISSKVNDLSN</sequence>
<dbReference type="Gene3D" id="3.30.450.20">
    <property type="entry name" value="PAS domain"/>
    <property type="match status" value="1"/>
</dbReference>
<proteinExistence type="predicted"/>
<gene>
    <name evidence="4" type="ORF">HQN60_07990</name>
</gene>
<dbReference type="SUPFAM" id="SSF58104">
    <property type="entry name" value="Methyl-accepting chemotaxis protein (MCP) signaling domain"/>
    <property type="match status" value="1"/>
</dbReference>
<dbReference type="InterPro" id="IPR004089">
    <property type="entry name" value="MCPsignal_dom"/>
</dbReference>
<evidence type="ECO:0000313" key="4">
    <source>
        <dbReference type="EMBL" id="QKJ66649.1"/>
    </source>
</evidence>
<dbReference type="PROSITE" id="PS50111">
    <property type="entry name" value="CHEMOTAXIS_TRANSDUC_2"/>
    <property type="match status" value="1"/>
</dbReference>
<keyword evidence="1 2" id="KW-0807">Transducer</keyword>
<dbReference type="PANTHER" id="PTHR32089:SF112">
    <property type="entry name" value="LYSOZYME-LIKE PROTEIN-RELATED"/>
    <property type="match status" value="1"/>
</dbReference>
<protein>
    <submittedName>
        <fullName evidence="4">Chemotaxis protein</fullName>
    </submittedName>
</protein>
<dbReference type="GO" id="GO:0007165">
    <property type="term" value="P:signal transduction"/>
    <property type="evidence" value="ECO:0007669"/>
    <property type="project" value="UniProtKB-KW"/>
</dbReference>
<feature type="domain" description="Methyl-accepting transducer" evidence="3">
    <location>
        <begin position="162"/>
        <end position="371"/>
    </location>
</feature>
<dbReference type="RefSeq" id="WP_173533153.1">
    <property type="nucleotide sequence ID" value="NZ_CP054143.1"/>
</dbReference>
<dbReference type="AlphaFoldDB" id="A0A6M8SVF4"/>
<dbReference type="KEGG" id="dee:HQN60_07990"/>
<dbReference type="SMART" id="SM00283">
    <property type="entry name" value="MA"/>
    <property type="match status" value="1"/>
</dbReference>
<dbReference type="Pfam" id="PF00015">
    <property type="entry name" value="MCPsignal"/>
    <property type="match status" value="1"/>
</dbReference>
<evidence type="ECO:0000256" key="2">
    <source>
        <dbReference type="PROSITE-ProRule" id="PRU00284"/>
    </source>
</evidence>